<dbReference type="EMBL" id="JAVHJL010000005">
    <property type="protein sequence ID" value="KAK6503078.1"/>
    <property type="molecule type" value="Genomic_DNA"/>
</dbReference>
<protein>
    <submittedName>
        <fullName evidence="8">Chromatin structure-remodeling complex protein rsc9</fullName>
    </submittedName>
</protein>
<dbReference type="PANTHER" id="PTHR22970:SF14">
    <property type="entry name" value="AT-RICH INTERACTIVE DOMAIN-CONTAINING PROTEIN 2"/>
    <property type="match status" value="1"/>
</dbReference>
<dbReference type="PANTHER" id="PTHR22970">
    <property type="entry name" value="AT-RICH INTERACTIVE DOMAIN-CONTAINING PROTEIN 2"/>
    <property type="match status" value="1"/>
</dbReference>
<keyword evidence="4" id="KW-0539">Nucleus</keyword>
<gene>
    <name evidence="8" type="primary">RSC9</name>
    <name evidence="8" type="ORF">TWF481_008114</name>
</gene>
<feature type="domain" description="ARID" evidence="6">
    <location>
        <begin position="22"/>
        <end position="121"/>
    </location>
</feature>
<dbReference type="PROSITE" id="PS51011">
    <property type="entry name" value="ARID"/>
    <property type="match status" value="1"/>
</dbReference>
<dbReference type="GO" id="GO:0006325">
    <property type="term" value="P:chromatin organization"/>
    <property type="evidence" value="ECO:0007669"/>
    <property type="project" value="UniProtKB-KW"/>
</dbReference>
<evidence type="ECO:0000256" key="4">
    <source>
        <dbReference type="ARBA" id="ARBA00023242"/>
    </source>
</evidence>
<feature type="region of interest" description="Disordered" evidence="5">
    <location>
        <begin position="899"/>
        <end position="924"/>
    </location>
</feature>
<evidence type="ECO:0000259" key="7">
    <source>
        <dbReference type="PROSITE" id="PS51526"/>
    </source>
</evidence>
<comment type="caution">
    <text evidence="8">The sequence shown here is derived from an EMBL/GenBank/DDBJ whole genome shotgun (WGS) entry which is preliminary data.</text>
</comment>
<feature type="compositionally biased region" description="Low complexity" evidence="5">
    <location>
        <begin position="146"/>
        <end position="164"/>
    </location>
</feature>
<feature type="compositionally biased region" description="Low complexity" evidence="5">
    <location>
        <begin position="213"/>
        <end position="232"/>
    </location>
</feature>
<name>A0AAV9W6A8_9PEZI</name>
<evidence type="ECO:0000256" key="2">
    <source>
        <dbReference type="ARBA" id="ARBA00023015"/>
    </source>
</evidence>
<dbReference type="InterPro" id="IPR036431">
    <property type="entry name" value="ARID_dom_sf"/>
</dbReference>
<evidence type="ECO:0000256" key="5">
    <source>
        <dbReference type="SAM" id="MobiDB-lite"/>
    </source>
</evidence>
<dbReference type="Pfam" id="PF01388">
    <property type="entry name" value="ARID"/>
    <property type="match status" value="1"/>
</dbReference>
<evidence type="ECO:0000313" key="8">
    <source>
        <dbReference type="EMBL" id="KAK6503078.1"/>
    </source>
</evidence>
<keyword evidence="1" id="KW-0156">Chromatin regulator</keyword>
<keyword evidence="2" id="KW-0805">Transcription regulation</keyword>
<keyword evidence="3" id="KW-0804">Transcription</keyword>
<dbReference type="InterPro" id="IPR011989">
    <property type="entry name" value="ARM-like"/>
</dbReference>
<dbReference type="InterPro" id="IPR001606">
    <property type="entry name" value="ARID_dom"/>
</dbReference>
<dbReference type="Gene3D" id="1.10.150.60">
    <property type="entry name" value="ARID DNA-binding domain"/>
    <property type="match status" value="1"/>
</dbReference>
<keyword evidence="9" id="KW-1185">Reference proteome</keyword>
<organism evidence="8 9">
    <name type="scientific">Arthrobotrys musiformis</name>
    <dbReference type="NCBI Taxonomy" id="47236"/>
    <lineage>
        <taxon>Eukaryota</taxon>
        <taxon>Fungi</taxon>
        <taxon>Dikarya</taxon>
        <taxon>Ascomycota</taxon>
        <taxon>Pezizomycotina</taxon>
        <taxon>Orbiliomycetes</taxon>
        <taxon>Orbiliales</taxon>
        <taxon>Orbiliaceae</taxon>
        <taxon>Arthrobotrys</taxon>
    </lineage>
</organism>
<evidence type="ECO:0000313" key="9">
    <source>
        <dbReference type="Proteomes" id="UP001370758"/>
    </source>
</evidence>
<feature type="region of interest" description="Disordered" evidence="5">
    <location>
        <begin position="145"/>
        <end position="238"/>
    </location>
</feature>
<feature type="domain" description="RFX-type winged-helix" evidence="7">
    <location>
        <begin position="610"/>
        <end position="693"/>
    </location>
</feature>
<dbReference type="CDD" id="cd16100">
    <property type="entry name" value="ARID"/>
    <property type="match status" value="1"/>
</dbReference>
<dbReference type="SUPFAM" id="SSF48371">
    <property type="entry name" value="ARM repeat"/>
    <property type="match status" value="1"/>
</dbReference>
<dbReference type="SMART" id="SM01014">
    <property type="entry name" value="ARID"/>
    <property type="match status" value="1"/>
</dbReference>
<dbReference type="SMART" id="SM00501">
    <property type="entry name" value="BRIGHT"/>
    <property type="match status" value="1"/>
</dbReference>
<dbReference type="InterPro" id="IPR052406">
    <property type="entry name" value="Chromatin_Remodeling_Comp"/>
</dbReference>
<reference evidence="8 9" key="1">
    <citation type="submission" date="2023-08" db="EMBL/GenBank/DDBJ databases">
        <authorList>
            <person name="Palmer J.M."/>
        </authorList>
    </citation>
    <scope>NUCLEOTIDE SEQUENCE [LARGE SCALE GENOMIC DNA]</scope>
    <source>
        <strain evidence="8 9">TWF481</strain>
    </source>
</reference>
<dbReference type="GO" id="GO:0003677">
    <property type="term" value="F:DNA binding"/>
    <property type="evidence" value="ECO:0007669"/>
    <property type="project" value="InterPro"/>
</dbReference>
<evidence type="ECO:0000259" key="6">
    <source>
        <dbReference type="PROSITE" id="PS51011"/>
    </source>
</evidence>
<evidence type="ECO:0000256" key="3">
    <source>
        <dbReference type="ARBA" id="ARBA00023163"/>
    </source>
</evidence>
<dbReference type="InterPro" id="IPR003150">
    <property type="entry name" value="DNA-bd_RFX"/>
</dbReference>
<dbReference type="InterPro" id="IPR016024">
    <property type="entry name" value="ARM-type_fold"/>
</dbReference>
<dbReference type="Gene3D" id="1.25.10.10">
    <property type="entry name" value="Leucine-rich Repeat Variant"/>
    <property type="match status" value="1"/>
</dbReference>
<dbReference type="GO" id="GO:0006355">
    <property type="term" value="P:regulation of DNA-templated transcription"/>
    <property type="evidence" value="ECO:0007669"/>
    <property type="project" value="InterPro"/>
</dbReference>
<dbReference type="Proteomes" id="UP001370758">
    <property type="component" value="Unassembled WGS sequence"/>
</dbReference>
<dbReference type="PROSITE" id="PS51526">
    <property type="entry name" value="RFX_DBD"/>
    <property type="match status" value="1"/>
</dbReference>
<accession>A0AAV9W6A8</accession>
<sequence length="924" mass="102590">MGPKNQYTAYPREFDESDIDRTPEYEAFIEEIRKLQEERGHVSTHPSIRNLEPDLQRKKVDLFKLYKNIVERGGYSTVSNTTGLWKELAVQFNPPQHNTNIGFVLKTIYWRNLAAYECIHHWGKEAPKPEILEHVSAAGADLVGKTAPPAAAEPSTPGLLTRGRTGTEDAAAASSPSGRTLREAPLKRQFFQPPVQTPKPRNIQTPSQPSPTPQTIVNGKNSTPGNSSSNNSMVSFPPSNLPPLPPLVITPISTPYSNPQNFVQPAPAPPIPSVSQQLPANHSITDTHRASMSLASKVPMDVAWALRYLLDRSCHPQLQTLRLREEVPIGGYLLDLIAACVDAVNDGQVGKAAIPWKPSLYDPASKVDLTSYNKLAGTLETQEWVTMMEYGLHASEILRNLTTNPQNFPLIQENVRYLLQYRSDAFQILLGALRTPRDNRYVDLQTVCLQVLESVLRVVQHDQEAELVDLLWPIILDNNQTMVVSALNILVNLSMQGGVAYIENTPPNVLEHLGNLLMVPNEALLVPVLDFLYHYTLTAANVDALFSKNRAYEIVEQLGRLLSYGMVKISPPINSTPPRPEPRKPVPEVTPNIPNDLLDDILKLPEPQRAIWWMRSSFEANSQSEITQIALWQAYQQRFAGYISSGPKPQQMLIANDFIKNVSTAFPSAKPQMIKGENGQSNRFVINGIAPRESPMGLDFNTYLKCEWRVAVTNGTTQAAPSKGSTKACDDFFPSAAELFCHVRDNHTFLKKGSEITEQKCAFKTCTKFNTEPTRSKQDFFSHLLGHMPAKKKEPVIRYSNGEIHKPAPAIKKPQEVPILGHHPIPWTIELPARELPDSYGVYVMAAKVLLNISKVQSSGAGGLLLLKNRLAEKIASSRNQYLVSILCDIISNITQHSQRGAKDDVPMADGMDDSDGSPYPIAV</sequence>
<evidence type="ECO:0000256" key="1">
    <source>
        <dbReference type="ARBA" id="ARBA00022853"/>
    </source>
</evidence>
<proteinExistence type="predicted"/>
<dbReference type="SUPFAM" id="SSF46774">
    <property type="entry name" value="ARID-like"/>
    <property type="match status" value="1"/>
</dbReference>
<dbReference type="AlphaFoldDB" id="A0AAV9W6A8"/>